<keyword evidence="2" id="KW-1185">Reference proteome</keyword>
<protein>
    <submittedName>
        <fullName evidence="1">Uncharacterized protein</fullName>
    </submittedName>
</protein>
<evidence type="ECO:0000313" key="1">
    <source>
        <dbReference type="EMBL" id="OXU29225.1"/>
    </source>
</evidence>
<organism evidence="1 2">
    <name type="scientific">Trichomalopsis sarcophagae</name>
    <dbReference type="NCBI Taxonomy" id="543379"/>
    <lineage>
        <taxon>Eukaryota</taxon>
        <taxon>Metazoa</taxon>
        <taxon>Ecdysozoa</taxon>
        <taxon>Arthropoda</taxon>
        <taxon>Hexapoda</taxon>
        <taxon>Insecta</taxon>
        <taxon>Pterygota</taxon>
        <taxon>Neoptera</taxon>
        <taxon>Endopterygota</taxon>
        <taxon>Hymenoptera</taxon>
        <taxon>Apocrita</taxon>
        <taxon>Proctotrupomorpha</taxon>
        <taxon>Chalcidoidea</taxon>
        <taxon>Pteromalidae</taxon>
        <taxon>Pteromalinae</taxon>
        <taxon>Trichomalopsis</taxon>
    </lineage>
</organism>
<comment type="caution">
    <text evidence="1">The sequence shown here is derived from an EMBL/GenBank/DDBJ whole genome shotgun (WGS) entry which is preliminary data.</text>
</comment>
<sequence>MTTTSDISNEARNVCPDALLRFGLERFASAESFCAEFAENSDKHTESETINKNSINIYGNKSSFATREFSRSVNTNIATATLPEVPGTQEDDVDTVYPGHQIPRKRLSSLYSYTVTSKIPNQRVSTKYVVILRETPGDDVDTANPWRRVPRGALPSLYSCSATSKIPDQRVSTKNETTLILITLGTRYF</sequence>
<evidence type="ECO:0000313" key="2">
    <source>
        <dbReference type="Proteomes" id="UP000215335"/>
    </source>
</evidence>
<dbReference type="AlphaFoldDB" id="A0A232FEV7"/>
<gene>
    <name evidence="1" type="ORF">TSAR_003188</name>
</gene>
<name>A0A232FEV7_9HYME</name>
<accession>A0A232FEV7</accession>
<dbReference type="EMBL" id="NNAY01000322">
    <property type="protein sequence ID" value="OXU29225.1"/>
    <property type="molecule type" value="Genomic_DNA"/>
</dbReference>
<proteinExistence type="predicted"/>
<reference evidence="1 2" key="1">
    <citation type="journal article" date="2017" name="Curr. Biol.">
        <title>The Evolution of Venom by Co-option of Single-Copy Genes.</title>
        <authorList>
            <person name="Martinson E.O."/>
            <person name="Mrinalini"/>
            <person name="Kelkar Y.D."/>
            <person name="Chang C.H."/>
            <person name="Werren J.H."/>
        </authorList>
    </citation>
    <scope>NUCLEOTIDE SEQUENCE [LARGE SCALE GENOMIC DNA]</scope>
    <source>
        <strain evidence="1 2">Alberta</strain>
        <tissue evidence="1">Whole body</tissue>
    </source>
</reference>
<dbReference type="Proteomes" id="UP000215335">
    <property type="component" value="Unassembled WGS sequence"/>
</dbReference>